<feature type="signal peptide" evidence="2">
    <location>
        <begin position="1"/>
        <end position="31"/>
    </location>
</feature>
<accession>A0A4U1JHI0</accession>
<sequence>MGLGHRGQHGFRGGLGLAAVLFFAACGGSQADGSPPTVEGGNAYAPMPGQGTVAGQQVSYGPSTLYGTTPQGQVAGYGQPQAAPTGTTPPPSALSPLCSEATAIVCGGHRCNTQVGRCAMPCGSAQDCNPGFSCLGAGGPTAICVPGSP</sequence>
<reference evidence="3 4" key="1">
    <citation type="submission" date="2019-04" db="EMBL/GenBank/DDBJ databases">
        <authorList>
            <person name="Li Y."/>
            <person name="Wang J."/>
        </authorList>
    </citation>
    <scope>NUCLEOTIDE SEQUENCE [LARGE SCALE GENOMIC DNA]</scope>
    <source>
        <strain evidence="3 4">DSM 14668</strain>
    </source>
</reference>
<name>A0A4U1JHI0_9BACT</name>
<dbReference type="PROSITE" id="PS51257">
    <property type="entry name" value="PROKAR_LIPOPROTEIN"/>
    <property type="match status" value="1"/>
</dbReference>
<gene>
    <name evidence="3" type="ORF">E8A74_10015</name>
</gene>
<evidence type="ECO:0000256" key="1">
    <source>
        <dbReference type="SAM" id="MobiDB-lite"/>
    </source>
</evidence>
<evidence type="ECO:0000256" key="2">
    <source>
        <dbReference type="SAM" id="SignalP"/>
    </source>
</evidence>
<dbReference type="RefSeq" id="WP_136928737.1">
    <property type="nucleotide sequence ID" value="NZ_SSMQ01000008.1"/>
</dbReference>
<protein>
    <submittedName>
        <fullName evidence="3">Uncharacterized protein</fullName>
    </submittedName>
</protein>
<proteinExistence type="predicted"/>
<comment type="caution">
    <text evidence="3">The sequence shown here is derived from an EMBL/GenBank/DDBJ whole genome shotgun (WGS) entry which is preliminary data.</text>
</comment>
<keyword evidence="2" id="KW-0732">Signal</keyword>
<dbReference type="EMBL" id="SSMQ01000008">
    <property type="protein sequence ID" value="TKD09938.1"/>
    <property type="molecule type" value="Genomic_DNA"/>
</dbReference>
<keyword evidence="4" id="KW-1185">Reference proteome</keyword>
<feature type="chain" id="PRO_5020295915" evidence="2">
    <location>
        <begin position="32"/>
        <end position="149"/>
    </location>
</feature>
<evidence type="ECO:0000313" key="3">
    <source>
        <dbReference type="EMBL" id="TKD09938.1"/>
    </source>
</evidence>
<dbReference type="Proteomes" id="UP000309215">
    <property type="component" value="Unassembled WGS sequence"/>
</dbReference>
<evidence type="ECO:0000313" key="4">
    <source>
        <dbReference type="Proteomes" id="UP000309215"/>
    </source>
</evidence>
<organism evidence="3 4">
    <name type="scientific">Polyangium fumosum</name>
    <dbReference type="NCBI Taxonomy" id="889272"/>
    <lineage>
        <taxon>Bacteria</taxon>
        <taxon>Pseudomonadati</taxon>
        <taxon>Myxococcota</taxon>
        <taxon>Polyangia</taxon>
        <taxon>Polyangiales</taxon>
        <taxon>Polyangiaceae</taxon>
        <taxon>Polyangium</taxon>
    </lineage>
</organism>
<feature type="region of interest" description="Disordered" evidence="1">
    <location>
        <begin position="70"/>
        <end position="91"/>
    </location>
</feature>
<dbReference type="OrthoDB" id="5526701at2"/>
<dbReference type="AlphaFoldDB" id="A0A4U1JHI0"/>